<dbReference type="SUPFAM" id="SSF53850">
    <property type="entry name" value="Periplasmic binding protein-like II"/>
    <property type="match status" value="1"/>
</dbReference>
<dbReference type="Gene3D" id="3.40.190.10">
    <property type="entry name" value="Periplasmic binding protein-like II"/>
    <property type="match status" value="2"/>
</dbReference>
<evidence type="ECO:0000313" key="2">
    <source>
        <dbReference type="EMBL" id="MDQ0291087.1"/>
    </source>
</evidence>
<gene>
    <name evidence="2" type="ORF">J3R75_003194</name>
</gene>
<name>A0AAE4AR46_9BACT</name>
<dbReference type="Proteomes" id="UP001238163">
    <property type="component" value="Unassembled WGS sequence"/>
</dbReference>
<dbReference type="EMBL" id="JAUSVL010000001">
    <property type="protein sequence ID" value="MDQ0291087.1"/>
    <property type="molecule type" value="Genomic_DNA"/>
</dbReference>
<keyword evidence="1" id="KW-0732">Signal</keyword>
<sequence>MMWKRFLLAILPMVLIIALPLCLRKPAEQIDLSADQLVIVSPHNEAIRFEFEQGFRRYYRERTGRKVSIDWRATGGTSEIVRYVNSAFTANFRDYWRNELGKSWSDAVEQAYGNRRLRPGEDGYDARAAFLASPVGIGIDLFFGGGQYDLHKQAQIGTLVPCGLRERQPDLFAGAEPALTRTMGGEIWYDENDCYYGACFSSFGICQNLDRLRGLGYDVEGDVGPMRTWRDLADTRLLGHIGLADPSKSGSINKCFEMLVQREMQDRMAALSGELASGAVTQAQGLDVSWAEAMTLIKQIGGNAAYLTFSASQVPVDTARGQIAAGMSIDFYGRSQAEWEERHVGRKTMVYHTPDAGSSVSADPIGLFRGAPNAERAKMFIDYVMSVDGQRLWNYLPGEPGGPQKYSLQRLPVRRDMYSAEHRRHMSAPEAAPYELAGAFTYQGAWTGPLFDVLRTTVRVMVIDCQDELKAAWRAIVAAGGPAAVPEAMAAFRELPYAHHEARDVSQLLQEAESQTRTTRDWALFFRDSYGRALALATQGK</sequence>
<organism evidence="2 3">
    <name type="scientific">Oligosphaera ethanolica</name>
    <dbReference type="NCBI Taxonomy" id="760260"/>
    <lineage>
        <taxon>Bacteria</taxon>
        <taxon>Pseudomonadati</taxon>
        <taxon>Lentisphaerota</taxon>
        <taxon>Oligosphaeria</taxon>
        <taxon>Oligosphaerales</taxon>
        <taxon>Oligosphaeraceae</taxon>
        <taxon>Oligosphaera</taxon>
    </lineage>
</organism>
<proteinExistence type="predicted"/>
<comment type="caution">
    <text evidence="2">The sequence shown here is derived from an EMBL/GenBank/DDBJ whole genome shotgun (WGS) entry which is preliminary data.</text>
</comment>
<accession>A0AAE4AR46</accession>
<evidence type="ECO:0000313" key="3">
    <source>
        <dbReference type="Proteomes" id="UP001238163"/>
    </source>
</evidence>
<dbReference type="RefSeq" id="WP_307263354.1">
    <property type="nucleotide sequence ID" value="NZ_JAUSVL010000001.1"/>
</dbReference>
<dbReference type="PANTHER" id="PTHR30006">
    <property type="entry name" value="THIAMINE-BINDING PERIPLASMIC PROTEIN-RELATED"/>
    <property type="match status" value="1"/>
</dbReference>
<dbReference type="AlphaFoldDB" id="A0AAE4AR46"/>
<dbReference type="Pfam" id="PF13531">
    <property type="entry name" value="SBP_bac_11"/>
    <property type="match status" value="1"/>
</dbReference>
<reference evidence="2" key="1">
    <citation type="submission" date="2023-07" db="EMBL/GenBank/DDBJ databases">
        <title>Genomic Encyclopedia of Type Strains, Phase IV (KMG-IV): sequencing the most valuable type-strain genomes for metagenomic binning, comparative biology and taxonomic classification.</title>
        <authorList>
            <person name="Goeker M."/>
        </authorList>
    </citation>
    <scope>NUCLEOTIDE SEQUENCE</scope>
    <source>
        <strain evidence="2">DSM 24202</strain>
    </source>
</reference>
<protein>
    <submittedName>
        <fullName evidence="2">ABC-type Fe3+ transport system substrate-binding protein</fullName>
    </submittedName>
</protein>
<evidence type="ECO:0000256" key="1">
    <source>
        <dbReference type="ARBA" id="ARBA00022729"/>
    </source>
</evidence>
<keyword evidence="3" id="KW-1185">Reference proteome</keyword>